<keyword evidence="4" id="KW-0687">Ribonucleoprotein</keyword>
<dbReference type="GO" id="GO:0003723">
    <property type="term" value="F:RNA binding"/>
    <property type="evidence" value="ECO:0007669"/>
    <property type="project" value="TreeGrafter"/>
</dbReference>
<name>L9JAN0_TUPCH</name>
<proteinExistence type="predicted"/>
<dbReference type="PANTHER" id="PTHR10715">
    <property type="entry name" value="60S RIBOSOMAL PROTEIN L6"/>
    <property type="match status" value="1"/>
</dbReference>
<protein>
    <submittedName>
        <fullName evidence="4">60S ribosomal protein L6</fullName>
    </submittedName>
</protein>
<feature type="region of interest" description="Disordered" evidence="2">
    <location>
        <begin position="114"/>
        <end position="133"/>
    </location>
</feature>
<dbReference type="InParanoid" id="L9JAN0"/>
<evidence type="ECO:0000313" key="5">
    <source>
        <dbReference type="Proteomes" id="UP000011518"/>
    </source>
</evidence>
<dbReference type="GO" id="GO:0003735">
    <property type="term" value="F:structural constituent of ribosome"/>
    <property type="evidence" value="ECO:0007669"/>
    <property type="project" value="InterPro"/>
</dbReference>
<dbReference type="Pfam" id="PF03868">
    <property type="entry name" value="Ribosomal_L6e_N"/>
    <property type="match status" value="1"/>
</dbReference>
<dbReference type="STRING" id="246437.L9JAN0"/>
<reference evidence="5" key="1">
    <citation type="submission" date="2012-07" db="EMBL/GenBank/DDBJ databases">
        <title>Genome of the Chinese tree shrew, a rising model animal genetically related to primates.</title>
        <authorList>
            <person name="Zhang G."/>
            <person name="Fan Y."/>
            <person name="Yao Y."/>
            <person name="Huang Z."/>
        </authorList>
    </citation>
    <scope>NUCLEOTIDE SEQUENCE [LARGE SCALE GENOMIC DNA]</scope>
</reference>
<dbReference type="GO" id="GO:0000027">
    <property type="term" value="P:ribosomal large subunit assembly"/>
    <property type="evidence" value="ECO:0007669"/>
    <property type="project" value="TreeGrafter"/>
</dbReference>
<comment type="function">
    <text evidence="1">Component of the large ribosomal subunit. The ribosome is a large ribonucleoprotein complex responsible for the synthesis of proteins in the cell.</text>
</comment>
<dbReference type="EMBL" id="KB321095">
    <property type="protein sequence ID" value="ELW47640.1"/>
    <property type="molecule type" value="Genomic_DNA"/>
</dbReference>
<keyword evidence="5" id="KW-1185">Reference proteome</keyword>
<sequence>MPEEASWWHLVRFLQAGVSAGKVEAVAVWLRAKDEDCSGGESRGVGPVLRQDCACAPILPSAVYSRKAAYTRKYSATKSRIEKKKEKVLATVTKPGGGDENGGARGVKLRKTPRYHPTEDVPRKLLSHGKDPAVSPTHQKFVIATSTKIDISKVKIPKHLTDVYFKKKKLQKPGHQEVSCSALVIRNPCRLHCSPRTGTREQDPKPPSAIGNTDVSSLQLSFQQAFGGPAALPEQRARWFGTSSQLGQCCCPQLQLRAHGHVLSQQLRSGASGMWRMADHWRLSLRVNYFVPKDWTVKTKD</sequence>
<evidence type="ECO:0000256" key="2">
    <source>
        <dbReference type="SAM" id="MobiDB-lite"/>
    </source>
</evidence>
<dbReference type="AlphaFoldDB" id="L9JAN0"/>
<dbReference type="GO" id="GO:0002181">
    <property type="term" value="P:cytoplasmic translation"/>
    <property type="evidence" value="ECO:0007669"/>
    <property type="project" value="TreeGrafter"/>
</dbReference>
<dbReference type="GO" id="GO:0022625">
    <property type="term" value="C:cytosolic large ribosomal subunit"/>
    <property type="evidence" value="ECO:0007669"/>
    <property type="project" value="TreeGrafter"/>
</dbReference>
<feature type="domain" description="Large ribosomal subunit protein uL6 N-terminal" evidence="3">
    <location>
        <begin position="61"/>
        <end position="95"/>
    </location>
</feature>
<organism evidence="4 5">
    <name type="scientific">Tupaia chinensis</name>
    <name type="common">Chinese tree shrew</name>
    <name type="synonym">Tupaia belangeri chinensis</name>
    <dbReference type="NCBI Taxonomy" id="246437"/>
    <lineage>
        <taxon>Eukaryota</taxon>
        <taxon>Metazoa</taxon>
        <taxon>Chordata</taxon>
        <taxon>Craniata</taxon>
        <taxon>Vertebrata</taxon>
        <taxon>Euteleostomi</taxon>
        <taxon>Mammalia</taxon>
        <taxon>Eutheria</taxon>
        <taxon>Euarchontoglires</taxon>
        <taxon>Scandentia</taxon>
        <taxon>Tupaiidae</taxon>
        <taxon>Tupaia</taxon>
    </lineage>
</organism>
<dbReference type="Pfam" id="PF01159">
    <property type="entry name" value="Ribosomal_L6e"/>
    <property type="match status" value="1"/>
</dbReference>
<dbReference type="InterPro" id="IPR005568">
    <property type="entry name" value="Ribosomal_uL6_N"/>
</dbReference>
<evidence type="ECO:0000259" key="3">
    <source>
        <dbReference type="Pfam" id="PF03868"/>
    </source>
</evidence>
<reference evidence="5" key="2">
    <citation type="journal article" date="2013" name="Nat. Commun.">
        <title>Genome of the Chinese tree shrew.</title>
        <authorList>
            <person name="Fan Y."/>
            <person name="Huang Z.Y."/>
            <person name="Cao C.C."/>
            <person name="Chen C.S."/>
            <person name="Chen Y.X."/>
            <person name="Fan D.D."/>
            <person name="He J."/>
            <person name="Hou H.L."/>
            <person name="Hu L."/>
            <person name="Hu X.T."/>
            <person name="Jiang X.T."/>
            <person name="Lai R."/>
            <person name="Lang Y.S."/>
            <person name="Liang B."/>
            <person name="Liao S.G."/>
            <person name="Mu D."/>
            <person name="Ma Y.Y."/>
            <person name="Niu Y.Y."/>
            <person name="Sun X.Q."/>
            <person name="Xia J.Q."/>
            <person name="Xiao J."/>
            <person name="Xiong Z.Q."/>
            <person name="Xu L."/>
            <person name="Yang L."/>
            <person name="Zhang Y."/>
            <person name="Zhao W."/>
            <person name="Zhao X.D."/>
            <person name="Zheng Y.T."/>
            <person name="Zhou J.M."/>
            <person name="Zhu Y.B."/>
            <person name="Zhang G.J."/>
            <person name="Wang J."/>
            <person name="Yao Y.G."/>
        </authorList>
    </citation>
    <scope>NUCLEOTIDE SEQUENCE [LARGE SCALE GENOMIC DNA]</scope>
</reference>
<dbReference type="Proteomes" id="UP000011518">
    <property type="component" value="Unassembled WGS sequence"/>
</dbReference>
<dbReference type="PANTHER" id="PTHR10715:SF0">
    <property type="entry name" value="LARGE RIBOSOMAL SUBUNIT PROTEIN EL6"/>
    <property type="match status" value="1"/>
</dbReference>
<feature type="compositionally biased region" description="Basic and acidic residues" evidence="2">
    <location>
        <begin position="116"/>
        <end position="131"/>
    </location>
</feature>
<accession>L9JAN0</accession>
<keyword evidence="4" id="KW-0689">Ribosomal protein</keyword>
<evidence type="ECO:0000313" key="4">
    <source>
        <dbReference type="EMBL" id="ELW47640.1"/>
    </source>
</evidence>
<dbReference type="InterPro" id="IPR000915">
    <property type="entry name" value="60S_ribosomal_eL6"/>
</dbReference>
<gene>
    <name evidence="4" type="ORF">TREES_T100021860</name>
</gene>
<evidence type="ECO:0000256" key="1">
    <source>
        <dbReference type="ARBA" id="ARBA00034092"/>
    </source>
</evidence>